<evidence type="ECO:0000313" key="2">
    <source>
        <dbReference type="Proteomes" id="UP000215914"/>
    </source>
</evidence>
<evidence type="ECO:0000313" key="1">
    <source>
        <dbReference type="EMBL" id="KAF5804047.1"/>
    </source>
</evidence>
<name>A0A9K3IW49_HELAN</name>
<organism evidence="1 2">
    <name type="scientific">Helianthus annuus</name>
    <name type="common">Common sunflower</name>
    <dbReference type="NCBI Taxonomy" id="4232"/>
    <lineage>
        <taxon>Eukaryota</taxon>
        <taxon>Viridiplantae</taxon>
        <taxon>Streptophyta</taxon>
        <taxon>Embryophyta</taxon>
        <taxon>Tracheophyta</taxon>
        <taxon>Spermatophyta</taxon>
        <taxon>Magnoliopsida</taxon>
        <taxon>eudicotyledons</taxon>
        <taxon>Gunneridae</taxon>
        <taxon>Pentapetalae</taxon>
        <taxon>asterids</taxon>
        <taxon>campanulids</taxon>
        <taxon>Asterales</taxon>
        <taxon>Asteraceae</taxon>
        <taxon>Asteroideae</taxon>
        <taxon>Heliantheae alliance</taxon>
        <taxon>Heliantheae</taxon>
        <taxon>Helianthus</taxon>
    </lineage>
</organism>
<sequence>MEDILIEGVTCCYNKLGEHPVFRRRADWMHEVVVRWLYNLALRLWSYVREDASHCDVAAENEVDSHAKSESDDSSPKDIWRLIDNARTPIYFRSCSRCIVNSDKLIYSSLLKTVLLDSIPQYFHIGRLGPGSTTRYGDRPIRC</sequence>
<proteinExistence type="predicted"/>
<dbReference type="Gramene" id="mRNA:HanXRQr2_Chr06g0278531">
    <property type="protein sequence ID" value="mRNA:HanXRQr2_Chr06g0278531"/>
    <property type="gene ID" value="HanXRQr2_Chr06g0278531"/>
</dbReference>
<reference evidence="1" key="1">
    <citation type="journal article" date="2017" name="Nature">
        <title>The sunflower genome provides insights into oil metabolism, flowering and Asterid evolution.</title>
        <authorList>
            <person name="Badouin H."/>
            <person name="Gouzy J."/>
            <person name="Grassa C.J."/>
            <person name="Murat F."/>
            <person name="Staton S.E."/>
            <person name="Cottret L."/>
            <person name="Lelandais-Briere C."/>
            <person name="Owens G.L."/>
            <person name="Carrere S."/>
            <person name="Mayjonade B."/>
            <person name="Legrand L."/>
            <person name="Gill N."/>
            <person name="Kane N.C."/>
            <person name="Bowers J.E."/>
            <person name="Hubner S."/>
            <person name="Bellec A."/>
            <person name="Berard A."/>
            <person name="Berges H."/>
            <person name="Blanchet N."/>
            <person name="Boniface M.C."/>
            <person name="Brunel D."/>
            <person name="Catrice O."/>
            <person name="Chaidir N."/>
            <person name="Claudel C."/>
            <person name="Donnadieu C."/>
            <person name="Faraut T."/>
            <person name="Fievet G."/>
            <person name="Helmstetter N."/>
            <person name="King M."/>
            <person name="Knapp S.J."/>
            <person name="Lai Z."/>
            <person name="Le Paslier M.C."/>
            <person name="Lippi Y."/>
            <person name="Lorenzon L."/>
            <person name="Mandel J.R."/>
            <person name="Marage G."/>
            <person name="Marchand G."/>
            <person name="Marquand E."/>
            <person name="Bret-Mestries E."/>
            <person name="Morien E."/>
            <person name="Nambeesan S."/>
            <person name="Nguyen T."/>
            <person name="Pegot-Espagnet P."/>
            <person name="Pouilly N."/>
            <person name="Raftis F."/>
            <person name="Sallet E."/>
            <person name="Schiex T."/>
            <person name="Thomas J."/>
            <person name="Vandecasteele C."/>
            <person name="Vares D."/>
            <person name="Vear F."/>
            <person name="Vautrin S."/>
            <person name="Crespi M."/>
            <person name="Mangin B."/>
            <person name="Burke J.M."/>
            <person name="Salse J."/>
            <person name="Munos S."/>
            <person name="Vincourt P."/>
            <person name="Rieseberg L.H."/>
            <person name="Langlade N.B."/>
        </authorList>
    </citation>
    <scope>NUCLEOTIDE SEQUENCE</scope>
    <source>
        <tissue evidence="1">Leaves</tissue>
    </source>
</reference>
<reference evidence="1" key="2">
    <citation type="submission" date="2020-06" db="EMBL/GenBank/DDBJ databases">
        <title>Helianthus annuus Genome sequencing and assembly Release 2.</title>
        <authorList>
            <person name="Gouzy J."/>
            <person name="Langlade N."/>
            <person name="Munos S."/>
        </authorList>
    </citation>
    <scope>NUCLEOTIDE SEQUENCE</scope>
    <source>
        <tissue evidence="1">Leaves</tissue>
    </source>
</reference>
<accession>A0A9K3IW49</accession>
<comment type="caution">
    <text evidence="1">The sequence shown here is derived from an EMBL/GenBank/DDBJ whole genome shotgun (WGS) entry which is preliminary data.</text>
</comment>
<dbReference type="Proteomes" id="UP000215914">
    <property type="component" value="Unassembled WGS sequence"/>
</dbReference>
<protein>
    <submittedName>
        <fullName evidence="1">Uncharacterized protein</fullName>
    </submittedName>
</protein>
<gene>
    <name evidence="1" type="ORF">HanXRQr2_Chr06g0278531</name>
</gene>
<dbReference type="EMBL" id="MNCJ02000321">
    <property type="protein sequence ID" value="KAF5804047.1"/>
    <property type="molecule type" value="Genomic_DNA"/>
</dbReference>
<dbReference type="AlphaFoldDB" id="A0A9K3IW49"/>
<keyword evidence="2" id="KW-1185">Reference proteome</keyword>